<sequence length="70" mass="7634">MLMLMYMKLKPMIHANTLKVAKHPYLVGVQTPNLECAPSRQASKSTEVQLASSAVRQFILSTLCLSAAAT</sequence>
<proteinExistence type="predicted"/>
<keyword evidence="2" id="KW-1185">Reference proteome</keyword>
<comment type="caution">
    <text evidence="1">The sequence shown here is derived from an EMBL/GenBank/DDBJ whole genome shotgun (WGS) entry which is preliminary data.</text>
</comment>
<organism evidence="1 2">
    <name type="scientific">Leptosia nina</name>
    <dbReference type="NCBI Taxonomy" id="320188"/>
    <lineage>
        <taxon>Eukaryota</taxon>
        <taxon>Metazoa</taxon>
        <taxon>Ecdysozoa</taxon>
        <taxon>Arthropoda</taxon>
        <taxon>Hexapoda</taxon>
        <taxon>Insecta</taxon>
        <taxon>Pterygota</taxon>
        <taxon>Neoptera</taxon>
        <taxon>Endopterygota</taxon>
        <taxon>Lepidoptera</taxon>
        <taxon>Glossata</taxon>
        <taxon>Ditrysia</taxon>
        <taxon>Papilionoidea</taxon>
        <taxon>Pieridae</taxon>
        <taxon>Pierinae</taxon>
        <taxon>Leptosia</taxon>
    </lineage>
</organism>
<accession>A0AAV1J9P2</accession>
<reference evidence="1 2" key="1">
    <citation type="submission" date="2023-11" db="EMBL/GenBank/DDBJ databases">
        <authorList>
            <person name="Okamura Y."/>
        </authorList>
    </citation>
    <scope>NUCLEOTIDE SEQUENCE [LARGE SCALE GENOMIC DNA]</scope>
</reference>
<evidence type="ECO:0000313" key="1">
    <source>
        <dbReference type="EMBL" id="CAK1545312.1"/>
    </source>
</evidence>
<dbReference type="EMBL" id="CAVLEF010000006">
    <property type="protein sequence ID" value="CAK1545312.1"/>
    <property type="molecule type" value="Genomic_DNA"/>
</dbReference>
<dbReference type="Proteomes" id="UP001497472">
    <property type="component" value="Unassembled WGS sequence"/>
</dbReference>
<dbReference type="AlphaFoldDB" id="A0AAV1J9P2"/>
<name>A0AAV1J9P2_9NEOP</name>
<protein>
    <submittedName>
        <fullName evidence="1">Uncharacterized protein</fullName>
    </submittedName>
</protein>
<gene>
    <name evidence="1" type="ORF">LNINA_LOCUS4980</name>
</gene>
<evidence type="ECO:0000313" key="2">
    <source>
        <dbReference type="Proteomes" id="UP001497472"/>
    </source>
</evidence>